<feature type="chain" id="PRO_5040944855" evidence="1">
    <location>
        <begin position="21"/>
        <end position="261"/>
    </location>
</feature>
<dbReference type="RefSeq" id="WP_304420369.1">
    <property type="nucleotide sequence ID" value="NZ_JANCMU010000002.1"/>
</dbReference>
<evidence type="ECO:0000259" key="2">
    <source>
        <dbReference type="Pfam" id="PF10988"/>
    </source>
</evidence>
<protein>
    <submittedName>
        <fullName evidence="3">DUF2807 domain-containing protein</fullName>
    </submittedName>
</protein>
<feature type="domain" description="Putative auto-transporter adhesin head GIN" evidence="2">
    <location>
        <begin position="39"/>
        <end position="237"/>
    </location>
</feature>
<comment type="caution">
    <text evidence="3">The sequence shown here is derived from an EMBL/GenBank/DDBJ whole genome shotgun (WGS) entry which is preliminary data.</text>
</comment>
<accession>A0A9X4RVI8</accession>
<evidence type="ECO:0000313" key="3">
    <source>
        <dbReference type="EMBL" id="MDG4945810.1"/>
    </source>
</evidence>
<dbReference type="AlphaFoldDB" id="A0A9X4RVI8"/>
<proteinExistence type="predicted"/>
<name>A0A9X4RVI8_9FLAO</name>
<dbReference type="Proteomes" id="UP001152599">
    <property type="component" value="Unassembled WGS sequence"/>
</dbReference>
<dbReference type="Pfam" id="PF10988">
    <property type="entry name" value="DUF2807"/>
    <property type="match status" value="1"/>
</dbReference>
<dbReference type="PROSITE" id="PS51257">
    <property type="entry name" value="PROKAR_LIPOPROTEIN"/>
    <property type="match status" value="1"/>
</dbReference>
<evidence type="ECO:0000313" key="4">
    <source>
        <dbReference type="Proteomes" id="UP001152599"/>
    </source>
</evidence>
<sequence length="261" mass="28078">MKKIYLVLLTLSLLFLAACSGTQKLESDNFETKTFDLEEFNSISVAEGIEVVLHKSFEHRADASSNFIDYLNIQVGDDGVLTIDFDLPYNTVLNKNKTRLEVWGSDVSKFKASSSAQIKVDGNFDASEQFIYASSSGSVEYDANCDKINIEVSSSGEYKGSVKAKEANLNATSSGLIKIKGRTKTANIMASSSGDIDGKSFTADIVNAEISSSGDVKIGVEKDLNASVSSSGDLHYKPKGSIQMNIEKSSGGKVKEISGIF</sequence>
<feature type="signal peptide" evidence="1">
    <location>
        <begin position="1"/>
        <end position="20"/>
    </location>
</feature>
<keyword evidence="1" id="KW-0732">Signal</keyword>
<evidence type="ECO:0000256" key="1">
    <source>
        <dbReference type="SAM" id="SignalP"/>
    </source>
</evidence>
<reference evidence="3" key="1">
    <citation type="submission" date="2022-07" db="EMBL/GenBank/DDBJ databases">
        <title>Description and genome-wide analysis of Profundicola chukchiensis gen. nov., sp. nov., marine bacteria isolated from bottom sediments of the Chukchi Sea.</title>
        <authorList>
            <person name="Romanenko L."/>
            <person name="Otstavnykh N."/>
            <person name="Kurilenko V."/>
            <person name="Eremeev V."/>
            <person name="Velansky P."/>
            <person name="Mikhailov V."/>
            <person name="Isaeva M."/>
        </authorList>
    </citation>
    <scope>NUCLEOTIDE SEQUENCE</scope>
    <source>
        <strain evidence="3">KMM 9713</strain>
    </source>
</reference>
<dbReference type="InterPro" id="IPR021255">
    <property type="entry name" value="DUF2807"/>
</dbReference>
<gene>
    <name evidence="3" type="ORF">NMK71_05240</name>
</gene>
<dbReference type="EMBL" id="JANCMU010000002">
    <property type="protein sequence ID" value="MDG4945810.1"/>
    <property type="molecule type" value="Genomic_DNA"/>
</dbReference>
<dbReference type="Gene3D" id="2.160.20.120">
    <property type="match status" value="1"/>
</dbReference>
<organism evidence="3 4">
    <name type="scientific">Profundicola chukchiensis</name>
    <dbReference type="NCBI Taxonomy" id="2961959"/>
    <lineage>
        <taxon>Bacteria</taxon>
        <taxon>Pseudomonadati</taxon>
        <taxon>Bacteroidota</taxon>
        <taxon>Flavobacteriia</taxon>
        <taxon>Flavobacteriales</taxon>
        <taxon>Weeksellaceae</taxon>
        <taxon>Profundicola</taxon>
    </lineage>
</organism>
<keyword evidence="4" id="KW-1185">Reference proteome</keyword>